<evidence type="ECO:0000259" key="5">
    <source>
        <dbReference type="PROSITE" id="PS51504"/>
    </source>
</evidence>
<dbReference type="GO" id="GO:0003677">
    <property type="term" value="F:DNA binding"/>
    <property type="evidence" value="ECO:0007669"/>
    <property type="project" value="UniProtKB-KW"/>
</dbReference>
<keyword evidence="2 3" id="KW-0238">DNA-binding</keyword>
<evidence type="ECO:0000256" key="3">
    <source>
        <dbReference type="RuleBase" id="RU003894"/>
    </source>
</evidence>
<dbReference type="CDD" id="cd00073">
    <property type="entry name" value="H15"/>
    <property type="match status" value="1"/>
</dbReference>
<evidence type="ECO:0000256" key="1">
    <source>
        <dbReference type="ARBA" id="ARBA00020833"/>
    </source>
</evidence>
<reference evidence="6 7" key="1">
    <citation type="submission" date="2016-04" db="EMBL/GenBank/DDBJ databases">
        <title>Evolutionary innovation and constraint leading to complex multicellularity in the Ascomycota.</title>
        <authorList>
            <person name="Cisse O."/>
            <person name="Nguyen A."/>
            <person name="Hewitt D.A."/>
            <person name="Jedd G."/>
            <person name="Stajich J.E."/>
        </authorList>
    </citation>
    <scope>NUCLEOTIDE SEQUENCE [LARGE SCALE GENOMIC DNA]</scope>
    <source>
        <strain evidence="6 7">DAH-3</strain>
    </source>
</reference>
<dbReference type="InterPro" id="IPR005818">
    <property type="entry name" value="Histone_H1/H5_H15"/>
</dbReference>
<dbReference type="SUPFAM" id="SSF46785">
    <property type="entry name" value="Winged helix' DNA-binding domain"/>
    <property type="match status" value="1"/>
</dbReference>
<dbReference type="InterPro" id="IPR036390">
    <property type="entry name" value="WH_DNA-bd_sf"/>
</dbReference>
<name>A0A1U7LJI1_NEOID</name>
<accession>A0A1U7LJI1</accession>
<proteinExistence type="inferred from homology"/>
<sequence length="206" mass="22030">MPPKKSPKSIKKATSQADHPAWKDMVAQGIQQLKERHGSSRPALKKFIASNFKINPDSLDVQFNMAIRRGVAHGLFVFPKGPSGAVKLAKKETAGSAEKKTVVDKKPASKKTPPTKIPSTKTTTKNPVAKKAIVSRKAPTAKKPVAKKPGAMNTPTKKSGTMHKMAESTPVVKTKSGRVSKPAVISQKKSATSAKKPSPRKSPKKA</sequence>
<dbReference type="InterPro" id="IPR036388">
    <property type="entry name" value="WH-like_DNA-bd_sf"/>
</dbReference>
<dbReference type="Pfam" id="PF00538">
    <property type="entry name" value="Linker_histone"/>
    <property type="match status" value="1"/>
</dbReference>
<feature type="compositionally biased region" description="Low complexity" evidence="4">
    <location>
        <begin position="137"/>
        <end position="149"/>
    </location>
</feature>
<feature type="compositionally biased region" description="Basic residues" evidence="4">
    <location>
        <begin position="1"/>
        <end position="11"/>
    </location>
</feature>
<dbReference type="STRING" id="1198029.A0A1U7LJI1"/>
<keyword evidence="3" id="KW-0158">Chromosome</keyword>
<comment type="similarity">
    <text evidence="3">Belongs to the histone H1/H5 family.</text>
</comment>
<evidence type="ECO:0000256" key="4">
    <source>
        <dbReference type="SAM" id="MobiDB-lite"/>
    </source>
</evidence>
<dbReference type="GO" id="GO:0000786">
    <property type="term" value="C:nucleosome"/>
    <property type="evidence" value="ECO:0007669"/>
    <property type="project" value="InterPro"/>
</dbReference>
<dbReference type="GO" id="GO:0005634">
    <property type="term" value="C:nucleus"/>
    <property type="evidence" value="ECO:0007669"/>
    <property type="project" value="UniProtKB-SubCell"/>
</dbReference>
<dbReference type="Gene3D" id="1.10.10.10">
    <property type="entry name" value="Winged helix-like DNA-binding domain superfamily/Winged helix DNA-binding domain"/>
    <property type="match status" value="1"/>
</dbReference>
<dbReference type="EMBL" id="LXFE01002958">
    <property type="protein sequence ID" value="OLL22681.1"/>
    <property type="molecule type" value="Genomic_DNA"/>
</dbReference>
<feature type="domain" description="H15" evidence="5">
    <location>
        <begin position="18"/>
        <end position="90"/>
    </location>
</feature>
<feature type="region of interest" description="Disordered" evidence="4">
    <location>
        <begin position="1"/>
        <end position="21"/>
    </location>
</feature>
<dbReference type="GO" id="GO:0030527">
    <property type="term" value="F:structural constituent of chromatin"/>
    <property type="evidence" value="ECO:0007669"/>
    <property type="project" value="InterPro"/>
</dbReference>
<keyword evidence="3" id="KW-0539">Nucleus</keyword>
<dbReference type="PRINTS" id="PR00624">
    <property type="entry name" value="HISTONEH5"/>
</dbReference>
<comment type="caution">
    <text evidence="6">The sequence shown here is derived from an EMBL/GenBank/DDBJ whole genome shotgun (WGS) entry which is preliminary data.</text>
</comment>
<evidence type="ECO:0000256" key="2">
    <source>
        <dbReference type="ARBA" id="ARBA00023125"/>
    </source>
</evidence>
<evidence type="ECO:0000313" key="6">
    <source>
        <dbReference type="EMBL" id="OLL22681.1"/>
    </source>
</evidence>
<feature type="compositionally biased region" description="Basic residues" evidence="4">
    <location>
        <begin position="197"/>
        <end position="206"/>
    </location>
</feature>
<dbReference type="InterPro" id="IPR005819">
    <property type="entry name" value="H1/H5"/>
</dbReference>
<gene>
    <name evidence="6" type="ORF">NEOLI_002555</name>
</gene>
<dbReference type="OMA" id="IKNHYKV"/>
<dbReference type="AlphaFoldDB" id="A0A1U7LJI1"/>
<feature type="compositionally biased region" description="Low complexity" evidence="4">
    <location>
        <begin position="110"/>
        <end position="125"/>
    </location>
</feature>
<feature type="compositionally biased region" description="Low complexity" evidence="4">
    <location>
        <begin position="186"/>
        <end position="196"/>
    </location>
</feature>
<dbReference type="GO" id="GO:0006334">
    <property type="term" value="P:nucleosome assembly"/>
    <property type="evidence" value="ECO:0007669"/>
    <property type="project" value="InterPro"/>
</dbReference>
<dbReference type="SMART" id="SM00526">
    <property type="entry name" value="H15"/>
    <property type="match status" value="1"/>
</dbReference>
<dbReference type="OrthoDB" id="1110759at2759"/>
<organism evidence="6 7">
    <name type="scientific">Neolecta irregularis (strain DAH-3)</name>
    <dbReference type="NCBI Taxonomy" id="1198029"/>
    <lineage>
        <taxon>Eukaryota</taxon>
        <taxon>Fungi</taxon>
        <taxon>Dikarya</taxon>
        <taxon>Ascomycota</taxon>
        <taxon>Taphrinomycotina</taxon>
        <taxon>Neolectales</taxon>
        <taxon>Neolectaceae</taxon>
        <taxon>Neolecta</taxon>
    </lineage>
</organism>
<evidence type="ECO:0000313" key="7">
    <source>
        <dbReference type="Proteomes" id="UP000186594"/>
    </source>
</evidence>
<keyword evidence="7" id="KW-1185">Reference proteome</keyword>
<comment type="subcellular location">
    <subcellularLocation>
        <location evidence="3">Nucleus</location>
    </subcellularLocation>
</comment>
<dbReference type="PROSITE" id="PS51504">
    <property type="entry name" value="H15"/>
    <property type="match status" value="1"/>
</dbReference>
<dbReference type="Proteomes" id="UP000186594">
    <property type="component" value="Unassembled WGS sequence"/>
</dbReference>
<feature type="region of interest" description="Disordered" evidence="4">
    <location>
        <begin position="90"/>
        <end position="206"/>
    </location>
</feature>
<protein>
    <recommendedName>
        <fullName evidence="1">Histone H1</fullName>
    </recommendedName>
</protein>
<feature type="compositionally biased region" description="Basic and acidic residues" evidence="4">
    <location>
        <begin position="90"/>
        <end position="107"/>
    </location>
</feature>